<evidence type="ECO:0000313" key="7">
    <source>
        <dbReference type="EMBL" id="KAJ0220215.1"/>
    </source>
</evidence>
<keyword evidence="3" id="KW-0238">DNA-binding</keyword>
<evidence type="ECO:0000313" key="8">
    <source>
        <dbReference type="Proteomes" id="UP000235145"/>
    </source>
</evidence>
<dbReference type="PANTHER" id="PTHR45844">
    <property type="entry name" value="TRANSCRIPTION FACTOR BHLH30"/>
    <property type="match status" value="1"/>
</dbReference>
<keyword evidence="8" id="KW-1185">Reference proteome</keyword>
<dbReference type="Gramene" id="rna-gnl|WGS:NBSK|LSAT_2X70840_mrna">
    <property type="protein sequence ID" value="cds-PLY72490.1"/>
    <property type="gene ID" value="gene-LSAT_2X70840"/>
</dbReference>
<dbReference type="CDD" id="cd11455">
    <property type="entry name" value="bHLH_AtAIG1_like"/>
    <property type="match status" value="1"/>
</dbReference>
<dbReference type="GO" id="GO:0003677">
    <property type="term" value="F:DNA binding"/>
    <property type="evidence" value="ECO:0007669"/>
    <property type="project" value="UniProtKB-KW"/>
</dbReference>
<dbReference type="InterPro" id="IPR036638">
    <property type="entry name" value="HLH_DNA-bd_sf"/>
</dbReference>
<dbReference type="SMART" id="SM00353">
    <property type="entry name" value="HLH"/>
    <property type="match status" value="1"/>
</dbReference>
<name>A0A9R1WD23_LACSA</name>
<proteinExistence type="predicted"/>
<dbReference type="InterPro" id="IPR045847">
    <property type="entry name" value="AIG1-like"/>
</dbReference>
<sequence>MMQYLPTHGYELSNCSSIIRNLVYDHGGGELSAVTEAQSAEEKATAACNRHSEAERRRRKRINGHLATLRSLLPSNVKTDKASLLAEVVRRVKELKKMAAELEPKGTDQSDDTTRNMIPSENDELQLTYIGEDSSTRKMMIKVMMCCEDRGELIVELTRALGLVRGKVMRMEIATLGGRIKCVLWVQVFGATREQGLHELRRALKVVMDRGAFLDMPRNKRPRIPGCI</sequence>
<evidence type="ECO:0000256" key="2">
    <source>
        <dbReference type="ARBA" id="ARBA00023015"/>
    </source>
</evidence>
<comment type="caution">
    <text evidence="7">The sequence shown here is derived from an EMBL/GenBank/DDBJ whole genome shotgun (WGS) entry which is preliminary data.</text>
</comment>
<feature type="domain" description="BHLH" evidence="6">
    <location>
        <begin position="46"/>
        <end position="95"/>
    </location>
</feature>
<keyword evidence="4" id="KW-0804">Transcription</keyword>
<reference evidence="7 8" key="1">
    <citation type="journal article" date="2017" name="Nat. Commun.">
        <title>Genome assembly with in vitro proximity ligation data and whole-genome triplication in lettuce.</title>
        <authorList>
            <person name="Reyes-Chin-Wo S."/>
            <person name="Wang Z."/>
            <person name="Yang X."/>
            <person name="Kozik A."/>
            <person name="Arikit S."/>
            <person name="Song C."/>
            <person name="Xia L."/>
            <person name="Froenicke L."/>
            <person name="Lavelle D.O."/>
            <person name="Truco M.J."/>
            <person name="Xia R."/>
            <person name="Zhu S."/>
            <person name="Xu C."/>
            <person name="Xu H."/>
            <person name="Xu X."/>
            <person name="Cox K."/>
            <person name="Korf I."/>
            <person name="Meyers B.C."/>
            <person name="Michelmore R.W."/>
        </authorList>
    </citation>
    <scope>NUCLEOTIDE SEQUENCE [LARGE SCALE GENOMIC DNA]</scope>
    <source>
        <strain evidence="8">cv. Salinas</strain>
        <tissue evidence="7">Seedlings</tissue>
    </source>
</reference>
<dbReference type="Gene3D" id="4.10.280.10">
    <property type="entry name" value="Helix-loop-helix DNA-binding domain"/>
    <property type="match status" value="1"/>
</dbReference>
<dbReference type="PROSITE" id="PS50888">
    <property type="entry name" value="BHLH"/>
    <property type="match status" value="1"/>
</dbReference>
<keyword evidence="2" id="KW-0805">Transcription regulation</keyword>
<dbReference type="Pfam" id="PF00010">
    <property type="entry name" value="HLH"/>
    <property type="match status" value="1"/>
</dbReference>
<gene>
    <name evidence="7" type="ORF">LSAT_V11C200075590</name>
</gene>
<evidence type="ECO:0000259" key="6">
    <source>
        <dbReference type="PROSITE" id="PS50888"/>
    </source>
</evidence>
<dbReference type="Proteomes" id="UP000235145">
    <property type="component" value="Unassembled WGS sequence"/>
</dbReference>
<evidence type="ECO:0000256" key="4">
    <source>
        <dbReference type="ARBA" id="ARBA00023163"/>
    </source>
</evidence>
<accession>A0A9R1WD23</accession>
<organism evidence="7 8">
    <name type="scientific">Lactuca sativa</name>
    <name type="common">Garden lettuce</name>
    <dbReference type="NCBI Taxonomy" id="4236"/>
    <lineage>
        <taxon>Eukaryota</taxon>
        <taxon>Viridiplantae</taxon>
        <taxon>Streptophyta</taxon>
        <taxon>Embryophyta</taxon>
        <taxon>Tracheophyta</taxon>
        <taxon>Spermatophyta</taxon>
        <taxon>Magnoliopsida</taxon>
        <taxon>eudicotyledons</taxon>
        <taxon>Gunneridae</taxon>
        <taxon>Pentapetalae</taxon>
        <taxon>asterids</taxon>
        <taxon>campanulids</taxon>
        <taxon>Asterales</taxon>
        <taxon>Asteraceae</taxon>
        <taxon>Cichorioideae</taxon>
        <taxon>Cichorieae</taxon>
        <taxon>Lactucinae</taxon>
        <taxon>Lactuca</taxon>
    </lineage>
</organism>
<dbReference type="InterPro" id="IPR011598">
    <property type="entry name" value="bHLH_dom"/>
</dbReference>
<dbReference type="EMBL" id="NBSK02000002">
    <property type="protein sequence ID" value="KAJ0220215.1"/>
    <property type="molecule type" value="Genomic_DNA"/>
</dbReference>
<dbReference type="GO" id="GO:0003700">
    <property type="term" value="F:DNA-binding transcription factor activity"/>
    <property type="evidence" value="ECO:0007669"/>
    <property type="project" value="InterPro"/>
</dbReference>
<protein>
    <recommendedName>
        <fullName evidence="6">BHLH domain-containing protein</fullName>
    </recommendedName>
</protein>
<dbReference type="SMR" id="A0A9R1WD23"/>
<evidence type="ECO:0000256" key="1">
    <source>
        <dbReference type="ARBA" id="ARBA00004123"/>
    </source>
</evidence>
<dbReference type="OrthoDB" id="690068at2759"/>
<dbReference type="SUPFAM" id="SSF47459">
    <property type="entry name" value="HLH, helix-loop-helix DNA-binding domain"/>
    <property type="match status" value="1"/>
</dbReference>
<keyword evidence="5" id="KW-0539">Nucleus</keyword>
<evidence type="ECO:0000256" key="5">
    <source>
        <dbReference type="ARBA" id="ARBA00023242"/>
    </source>
</evidence>
<dbReference type="GO" id="GO:0046983">
    <property type="term" value="F:protein dimerization activity"/>
    <property type="evidence" value="ECO:0007669"/>
    <property type="project" value="InterPro"/>
</dbReference>
<dbReference type="AlphaFoldDB" id="A0A9R1WD23"/>
<dbReference type="PANTHER" id="PTHR45844:SF16">
    <property type="entry name" value="TRANSCRIPTION FACTOR BHLH30-LIKE"/>
    <property type="match status" value="1"/>
</dbReference>
<comment type="subcellular location">
    <subcellularLocation>
        <location evidence="1">Nucleus</location>
    </subcellularLocation>
</comment>
<evidence type="ECO:0000256" key="3">
    <source>
        <dbReference type="ARBA" id="ARBA00023125"/>
    </source>
</evidence>
<dbReference type="GO" id="GO:0005634">
    <property type="term" value="C:nucleus"/>
    <property type="evidence" value="ECO:0007669"/>
    <property type="project" value="UniProtKB-SubCell"/>
</dbReference>